<proteinExistence type="predicted"/>
<name>A0A9P0EED0_NEZVI</name>
<dbReference type="AlphaFoldDB" id="A0A9P0EED0"/>
<organism evidence="1 2">
    <name type="scientific">Nezara viridula</name>
    <name type="common">Southern green stink bug</name>
    <name type="synonym">Cimex viridulus</name>
    <dbReference type="NCBI Taxonomy" id="85310"/>
    <lineage>
        <taxon>Eukaryota</taxon>
        <taxon>Metazoa</taxon>
        <taxon>Ecdysozoa</taxon>
        <taxon>Arthropoda</taxon>
        <taxon>Hexapoda</taxon>
        <taxon>Insecta</taxon>
        <taxon>Pterygota</taxon>
        <taxon>Neoptera</taxon>
        <taxon>Paraneoptera</taxon>
        <taxon>Hemiptera</taxon>
        <taxon>Heteroptera</taxon>
        <taxon>Panheteroptera</taxon>
        <taxon>Pentatomomorpha</taxon>
        <taxon>Pentatomoidea</taxon>
        <taxon>Pentatomidae</taxon>
        <taxon>Pentatominae</taxon>
        <taxon>Nezara</taxon>
    </lineage>
</organism>
<gene>
    <name evidence="1" type="ORF">NEZAVI_LOCUS5639</name>
</gene>
<dbReference type="EMBL" id="OV725079">
    <property type="protein sequence ID" value="CAH1395343.1"/>
    <property type="molecule type" value="Genomic_DNA"/>
</dbReference>
<dbReference type="Proteomes" id="UP001152798">
    <property type="component" value="Chromosome 3"/>
</dbReference>
<evidence type="ECO:0000313" key="1">
    <source>
        <dbReference type="EMBL" id="CAH1395343.1"/>
    </source>
</evidence>
<reference evidence="1" key="1">
    <citation type="submission" date="2022-01" db="EMBL/GenBank/DDBJ databases">
        <authorList>
            <person name="King R."/>
        </authorList>
    </citation>
    <scope>NUCLEOTIDE SEQUENCE</scope>
</reference>
<accession>A0A9P0EED0</accession>
<protein>
    <submittedName>
        <fullName evidence="1">Uncharacterized protein</fullName>
    </submittedName>
</protein>
<sequence length="134" mass="15335">MEKPPSISSVNETLLRSEASEVVGSRVPLCKSEAGVMLMVMMRLLRMIRQFWGLEKGLNSEQFGEARATILWSCHSFRIVVLYMEEESPRNVTASILEYLPKAFSRADKAWSVHRRAVRVDHAYYTEVVVLESI</sequence>
<evidence type="ECO:0000313" key="2">
    <source>
        <dbReference type="Proteomes" id="UP001152798"/>
    </source>
</evidence>
<keyword evidence="2" id="KW-1185">Reference proteome</keyword>